<dbReference type="InterPro" id="IPR015350">
    <property type="entry name" value="Beta-trefoil_DNA-bd_dom"/>
</dbReference>
<keyword evidence="4" id="KW-0238">DNA-binding</keyword>
<gene>
    <name evidence="10" type="ORF">LCOR_04620.1</name>
</gene>
<name>A0A068RT97_9FUNG</name>
<feature type="region of interest" description="Disordered" evidence="7">
    <location>
        <begin position="63"/>
        <end position="118"/>
    </location>
</feature>
<dbReference type="PANTHER" id="PTHR10665">
    <property type="entry name" value="RECOMBINING BINDING PROTEIN SUPPRESSOR OF HAIRLESS"/>
    <property type="match status" value="1"/>
</dbReference>
<evidence type="ECO:0000256" key="7">
    <source>
        <dbReference type="SAM" id="MobiDB-lite"/>
    </source>
</evidence>
<keyword evidence="6" id="KW-0539">Nucleus</keyword>
<organism evidence="10 11">
    <name type="scientific">Lichtheimia corymbifera JMRC:FSU:9682</name>
    <dbReference type="NCBI Taxonomy" id="1263082"/>
    <lineage>
        <taxon>Eukaryota</taxon>
        <taxon>Fungi</taxon>
        <taxon>Fungi incertae sedis</taxon>
        <taxon>Mucoromycota</taxon>
        <taxon>Mucoromycotina</taxon>
        <taxon>Mucoromycetes</taxon>
        <taxon>Mucorales</taxon>
        <taxon>Lichtheimiaceae</taxon>
        <taxon>Lichtheimia</taxon>
    </lineage>
</organism>
<dbReference type="Pfam" id="PF09270">
    <property type="entry name" value="BTD"/>
    <property type="match status" value="1"/>
</dbReference>
<dbReference type="STRING" id="1263082.A0A068RT97"/>
<dbReference type="AlphaFoldDB" id="A0A068RT97"/>
<evidence type="ECO:0000256" key="1">
    <source>
        <dbReference type="ARBA" id="ARBA00004123"/>
    </source>
</evidence>
<dbReference type="Proteomes" id="UP000027586">
    <property type="component" value="Unassembled WGS sequence"/>
</dbReference>
<evidence type="ECO:0000259" key="9">
    <source>
        <dbReference type="SMART" id="SM01268"/>
    </source>
</evidence>
<dbReference type="GO" id="GO:0000978">
    <property type="term" value="F:RNA polymerase II cis-regulatory region sequence-specific DNA binding"/>
    <property type="evidence" value="ECO:0007669"/>
    <property type="project" value="InterPro"/>
</dbReference>
<dbReference type="Pfam" id="PF09271">
    <property type="entry name" value="LAG1-DNAbind"/>
    <property type="match status" value="1"/>
</dbReference>
<dbReference type="InterPro" id="IPR037095">
    <property type="entry name" value="RBP-J/Cbf11_DNA-bd_sf"/>
</dbReference>
<accession>A0A068RT97</accession>
<feature type="compositionally biased region" description="Basic and acidic residues" evidence="7">
    <location>
        <begin position="88"/>
        <end position="109"/>
    </location>
</feature>
<feature type="compositionally biased region" description="Polar residues" evidence="7">
    <location>
        <begin position="489"/>
        <end position="503"/>
    </location>
</feature>
<dbReference type="Gene3D" id="2.60.40.1450">
    <property type="entry name" value="LAG1, DNA binding domain"/>
    <property type="match status" value="1"/>
</dbReference>
<keyword evidence="3" id="KW-0805">Transcription regulation</keyword>
<protein>
    <submittedName>
        <fullName evidence="10">Transcription factor</fullName>
    </submittedName>
</protein>
<feature type="compositionally biased region" description="Pro residues" evidence="7">
    <location>
        <begin position="506"/>
        <end position="515"/>
    </location>
</feature>
<dbReference type="InterPro" id="IPR040159">
    <property type="entry name" value="CLS_fam"/>
</dbReference>
<reference evidence="10" key="1">
    <citation type="submission" date="2013-08" db="EMBL/GenBank/DDBJ databases">
        <title>Gene expansion shapes genome architecture in the human pathogen Lichtheimia corymbifera: an evolutionary genomics analysis in the ancient terrestrial Mucorales (Mucoromycotina).</title>
        <authorList>
            <person name="Schwartze V.U."/>
            <person name="Winter S."/>
            <person name="Shelest E."/>
            <person name="Marcet-Houben M."/>
            <person name="Horn F."/>
            <person name="Wehner S."/>
            <person name="Hoffmann K."/>
            <person name="Riege K."/>
            <person name="Sammeth M."/>
            <person name="Nowrousian M."/>
            <person name="Valiante V."/>
            <person name="Linde J."/>
            <person name="Jacobsen I.D."/>
            <person name="Marz M."/>
            <person name="Brakhage A.A."/>
            <person name="Gabaldon T."/>
            <person name="Bocker S."/>
            <person name="Voigt K."/>
        </authorList>
    </citation>
    <scope>NUCLEOTIDE SEQUENCE [LARGE SCALE GENOMIC DNA]</scope>
    <source>
        <strain evidence="10">FSU 9682</strain>
    </source>
</reference>
<dbReference type="InterPro" id="IPR036358">
    <property type="entry name" value="BTD_sf"/>
</dbReference>
<dbReference type="SUPFAM" id="SSF110217">
    <property type="entry name" value="DNA-binding protein LAG-1 (CSL)"/>
    <property type="match status" value="1"/>
</dbReference>
<feature type="domain" description="Beta-trefoil DNA-binding" evidence="9">
    <location>
        <begin position="273"/>
        <end position="439"/>
    </location>
</feature>
<dbReference type="OrthoDB" id="5600360at2759"/>
<dbReference type="InterPro" id="IPR008967">
    <property type="entry name" value="p53-like_TF_DNA-bd_sf"/>
</dbReference>
<evidence type="ECO:0000313" key="11">
    <source>
        <dbReference type="Proteomes" id="UP000027586"/>
    </source>
</evidence>
<feature type="region of interest" description="Disordered" evidence="7">
    <location>
        <begin position="462"/>
        <end position="517"/>
    </location>
</feature>
<feature type="domain" description="RBP-J/Cbf11/Cbf12 DNA binding" evidence="8">
    <location>
        <begin position="124"/>
        <end position="272"/>
    </location>
</feature>
<dbReference type="GO" id="GO:0001228">
    <property type="term" value="F:DNA-binding transcription activator activity, RNA polymerase II-specific"/>
    <property type="evidence" value="ECO:0007669"/>
    <property type="project" value="InterPro"/>
</dbReference>
<feature type="region of interest" description="Disordered" evidence="7">
    <location>
        <begin position="212"/>
        <end position="243"/>
    </location>
</feature>
<evidence type="ECO:0000256" key="2">
    <source>
        <dbReference type="ARBA" id="ARBA00009704"/>
    </source>
</evidence>
<evidence type="ECO:0000313" key="10">
    <source>
        <dbReference type="EMBL" id="CDH53244.1"/>
    </source>
</evidence>
<evidence type="ECO:0000256" key="5">
    <source>
        <dbReference type="ARBA" id="ARBA00023163"/>
    </source>
</evidence>
<keyword evidence="5" id="KW-0804">Transcription</keyword>
<comment type="subcellular location">
    <subcellularLocation>
        <location evidence="1">Nucleus</location>
    </subcellularLocation>
</comment>
<keyword evidence="11" id="KW-1185">Reference proteome</keyword>
<evidence type="ECO:0000256" key="6">
    <source>
        <dbReference type="ARBA" id="ARBA00023242"/>
    </source>
</evidence>
<comment type="similarity">
    <text evidence="2">Belongs to the Su(H) family.</text>
</comment>
<evidence type="ECO:0000256" key="3">
    <source>
        <dbReference type="ARBA" id="ARBA00023015"/>
    </source>
</evidence>
<dbReference type="SMART" id="SM01268">
    <property type="entry name" value="BTD"/>
    <property type="match status" value="1"/>
</dbReference>
<dbReference type="SMART" id="SM01267">
    <property type="entry name" value="LAG1_DNAbind"/>
    <property type="match status" value="1"/>
</dbReference>
<feature type="compositionally biased region" description="Low complexity" evidence="7">
    <location>
        <begin position="219"/>
        <end position="231"/>
    </location>
</feature>
<dbReference type="EMBL" id="CBTN010000016">
    <property type="protein sequence ID" value="CDH53244.1"/>
    <property type="molecule type" value="Genomic_DNA"/>
</dbReference>
<proteinExistence type="inferred from homology"/>
<dbReference type="SUPFAM" id="SSF49417">
    <property type="entry name" value="p53-like transcription factors"/>
    <property type="match status" value="1"/>
</dbReference>
<dbReference type="Gene3D" id="2.80.10.50">
    <property type="match status" value="1"/>
</dbReference>
<feature type="compositionally biased region" description="Low complexity" evidence="7">
    <location>
        <begin position="463"/>
        <end position="474"/>
    </location>
</feature>
<evidence type="ECO:0000256" key="4">
    <source>
        <dbReference type="ARBA" id="ARBA00023125"/>
    </source>
</evidence>
<dbReference type="VEuPathDB" id="FungiDB:LCOR_04620.1"/>
<sequence>MDNPRIISEQVFGSSKKIQFIGMSPMETLLNAVNCADRIDTSENSSHSSSNSSPRTMSIESILDTDYPKPSPSPRPPTAISKPVNTFEPEKRRWMHSSEDVPTTHERSSKVRRMVSSPPQRMTTLTCLHAAVAQKSYGSEKRFLCPPPVVTIQGESATHPLVSMAVMCENGDRFLEQKILLDETKHGSFKYLHVAGTAKAKQFHLRVSLAHGAPAHNGSSPSNSTSSSSSSNYINKPTSPPPPSQPYVTFFSCPISIISKPSKKTSKARNVSSCIVANSSVSLFNRINSQTVRTKYMTTENGQLCAKNSSWAPFDIIVLRQPNKPQQGVDDLTSPPTNAPVTYGSEIMLKDTQTGVLSPRMIIRKVDKGYIAPNASGPVSQMQKIALQLMPTSDNNDESPMYLSAKASEDTNTTATWLEFATSKRNGDDQEKVDDYLCWTIVGIAKFEYSYIEPALPNNAEWGTSPSPSSPIMSSGGGSGGMHDNSSSNASLYQQYSNGNTRHPQLSPPPSPPRRIVPLPLIDDVRYSPHRIELTGQHFHSFEFWIGSQGPLKPLDQTPQSMVLDLPPTQDLLVAHHDLLVARSDGSRYLELPLVLKHQQDGNTFSSGKGLACDILPNGDAGQWSVIAMHTPPSSSSSSS</sequence>
<comment type="caution">
    <text evidence="10">The sequence shown here is derived from an EMBL/GenBank/DDBJ whole genome shotgun (WGS) entry which is preliminary data.</text>
</comment>
<dbReference type="GO" id="GO:0005634">
    <property type="term" value="C:nucleus"/>
    <property type="evidence" value="ECO:0007669"/>
    <property type="project" value="UniProtKB-SubCell"/>
</dbReference>
<dbReference type="InterPro" id="IPR015351">
    <property type="entry name" value="RBP-J/Cbf11/Cbf12_DNA-bd"/>
</dbReference>
<evidence type="ECO:0000259" key="8">
    <source>
        <dbReference type="SMART" id="SM01267"/>
    </source>
</evidence>